<evidence type="ECO:0000313" key="2">
    <source>
        <dbReference type="EMBL" id="CAH2016378.1"/>
    </source>
</evidence>
<dbReference type="InterPro" id="IPR047831">
    <property type="entry name" value="GPR180/TMEM145"/>
</dbReference>
<organism evidence="2 3">
    <name type="scientific">Acanthoscelides obtectus</name>
    <name type="common">Bean weevil</name>
    <name type="synonym">Bruchus obtectus</name>
    <dbReference type="NCBI Taxonomy" id="200917"/>
    <lineage>
        <taxon>Eukaryota</taxon>
        <taxon>Metazoa</taxon>
        <taxon>Ecdysozoa</taxon>
        <taxon>Arthropoda</taxon>
        <taxon>Hexapoda</taxon>
        <taxon>Insecta</taxon>
        <taxon>Pterygota</taxon>
        <taxon>Neoptera</taxon>
        <taxon>Endopterygota</taxon>
        <taxon>Coleoptera</taxon>
        <taxon>Polyphaga</taxon>
        <taxon>Cucujiformia</taxon>
        <taxon>Chrysomeloidea</taxon>
        <taxon>Chrysomelidae</taxon>
        <taxon>Bruchinae</taxon>
        <taxon>Bruchini</taxon>
        <taxon>Acanthoscelides</taxon>
    </lineage>
</organism>
<evidence type="ECO:0000259" key="1">
    <source>
        <dbReference type="Pfam" id="PF21892"/>
    </source>
</evidence>
<sequence>LLYKIESKYVEGYLRTRENWAFLARFCFLSQEGQFEYEIEYNEDQGDINLLLYYDTEDQWPAVYKSNKTCRQKESVLSREQNQIINLTTWSFTEREQSGCFFLHQNEPKTTTTAIISVPTLPTTKLKGERTTPSVAEWPEEKLYHDDDFILQ</sequence>
<dbReference type="OrthoDB" id="205745at2759"/>
<dbReference type="PANTHER" id="PTHR23252:SF24">
    <property type="entry name" value="TRANSMEMBRANE PROTEIN 145"/>
    <property type="match status" value="1"/>
</dbReference>
<dbReference type="AlphaFoldDB" id="A0A9P0VP26"/>
<name>A0A9P0VP26_ACAOB</name>
<comment type="caution">
    <text evidence="2">The sequence shown here is derived from an EMBL/GenBank/DDBJ whole genome shotgun (WGS) entry which is preliminary data.</text>
</comment>
<protein>
    <recommendedName>
        <fullName evidence="1">GPR180-like N-terminal domain-containing protein</fullName>
    </recommendedName>
</protein>
<feature type="domain" description="GPR180-like N-terminal" evidence="1">
    <location>
        <begin position="10"/>
        <end position="107"/>
    </location>
</feature>
<feature type="non-terminal residue" evidence="2">
    <location>
        <position position="152"/>
    </location>
</feature>
<dbReference type="Pfam" id="PF21892">
    <property type="entry name" value="TMEM145_N"/>
    <property type="match status" value="1"/>
</dbReference>
<evidence type="ECO:0000313" key="3">
    <source>
        <dbReference type="Proteomes" id="UP001152888"/>
    </source>
</evidence>
<dbReference type="Proteomes" id="UP001152888">
    <property type="component" value="Unassembled WGS sequence"/>
</dbReference>
<dbReference type="InterPro" id="IPR053880">
    <property type="entry name" value="GPR180-like_N"/>
</dbReference>
<dbReference type="PANTHER" id="PTHR23252">
    <property type="entry name" value="INTIMAL THICKNESS RECEPTOR-RELATED"/>
    <property type="match status" value="1"/>
</dbReference>
<proteinExistence type="predicted"/>
<reference evidence="2" key="1">
    <citation type="submission" date="2022-03" db="EMBL/GenBank/DDBJ databases">
        <authorList>
            <person name="Sayadi A."/>
        </authorList>
    </citation>
    <scope>NUCLEOTIDE SEQUENCE</scope>
</reference>
<gene>
    <name evidence="2" type="ORF">ACAOBT_LOCUS35315</name>
</gene>
<keyword evidence="3" id="KW-1185">Reference proteome</keyword>
<accession>A0A9P0VP26</accession>
<dbReference type="EMBL" id="CAKOFQ010008882">
    <property type="protein sequence ID" value="CAH2016378.1"/>
    <property type="molecule type" value="Genomic_DNA"/>
</dbReference>